<dbReference type="GO" id="GO:0008776">
    <property type="term" value="F:acetate kinase activity"/>
    <property type="evidence" value="ECO:0007669"/>
    <property type="project" value="TreeGrafter"/>
</dbReference>
<accession>Q2LV35</accession>
<evidence type="ECO:0000256" key="1">
    <source>
        <dbReference type="ARBA" id="ARBA00004496"/>
    </source>
</evidence>
<gene>
    <name evidence="9" type="primary">buk</name>
    <name evidence="11" type="ORF">SYN_03090</name>
</gene>
<comment type="similarity">
    <text evidence="2 9 10">Belongs to the acetokinase family.</text>
</comment>
<dbReference type="CDD" id="cd24011">
    <property type="entry name" value="ASKHA_NBD_BK"/>
    <property type="match status" value="1"/>
</dbReference>
<evidence type="ECO:0000256" key="7">
    <source>
        <dbReference type="ARBA" id="ARBA00022840"/>
    </source>
</evidence>
<keyword evidence="3 9" id="KW-0963">Cytoplasm</keyword>
<dbReference type="GO" id="GO:0005524">
    <property type="term" value="F:ATP binding"/>
    <property type="evidence" value="ECO:0007669"/>
    <property type="project" value="UniProtKB-KW"/>
</dbReference>
<dbReference type="PANTHER" id="PTHR21060">
    <property type="entry name" value="ACETATE KINASE"/>
    <property type="match status" value="1"/>
</dbReference>
<dbReference type="InterPro" id="IPR043129">
    <property type="entry name" value="ATPase_NBD"/>
</dbReference>
<dbReference type="eggNOG" id="COG3426">
    <property type="taxonomic scope" value="Bacteria"/>
</dbReference>
<dbReference type="GO" id="GO:0006083">
    <property type="term" value="P:acetate metabolic process"/>
    <property type="evidence" value="ECO:0007669"/>
    <property type="project" value="TreeGrafter"/>
</dbReference>
<keyword evidence="7 9" id="KW-0067">ATP-binding</keyword>
<dbReference type="InterPro" id="IPR011245">
    <property type="entry name" value="Butyrate_kin"/>
</dbReference>
<dbReference type="Proteomes" id="UP000001933">
    <property type="component" value="Chromosome"/>
</dbReference>
<dbReference type="HAMAP" id="MF_00542">
    <property type="entry name" value="Butyrate_kinase"/>
    <property type="match status" value="1"/>
</dbReference>
<reference evidence="11 12" key="1">
    <citation type="journal article" date="2007" name="Proc. Natl. Acad. Sci. U.S.A.">
        <title>The genome of Syntrophus aciditrophicus: life at the thermodynamic limit of microbial growth.</title>
        <authorList>
            <person name="McInerney M.J."/>
            <person name="Rohlin L."/>
            <person name="Mouttaki H."/>
            <person name="Kim U."/>
            <person name="Krupp R.S."/>
            <person name="Rios-Hernandez L."/>
            <person name="Sieber J."/>
            <person name="Struchtemeyer C.G."/>
            <person name="Bhattacharyya A."/>
            <person name="Campbell J.W."/>
            <person name="Gunsalus R.P."/>
        </authorList>
    </citation>
    <scope>NUCLEOTIDE SEQUENCE [LARGE SCALE GENOMIC DNA]</scope>
    <source>
        <strain evidence="11 12">SB</strain>
    </source>
</reference>
<dbReference type="PROSITE" id="PS01075">
    <property type="entry name" value="ACETATE_KINASE_1"/>
    <property type="match status" value="1"/>
</dbReference>
<keyword evidence="5 9" id="KW-0547">Nucleotide-binding</keyword>
<comment type="subcellular location">
    <subcellularLocation>
        <location evidence="1 9">Cytoplasm</location>
    </subcellularLocation>
</comment>
<dbReference type="Gene3D" id="3.30.420.40">
    <property type="match status" value="2"/>
</dbReference>
<dbReference type="AlphaFoldDB" id="Q2LV35"/>
<dbReference type="PROSITE" id="PS01076">
    <property type="entry name" value="ACETATE_KINASE_2"/>
    <property type="match status" value="1"/>
</dbReference>
<keyword evidence="6 9" id="KW-0418">Kinase</keyword>
<dbReference type="EC" id="2.7.2.7" evidence="9"/>
<evidence type="ECO:0000256" key="3">
    <source>
        <dbReference type="ARBA" id="ARBA00022490"/>
    </source>
</evidence>
<dbReference type="RefSeq" id="WP_011417964.1">
    <property type="nucleotide sequence ID" value="NC_007759.1"/>
</dbReference>
<comment type="catalytic activity">
    <reaction evidence="8 9">
        <text>butanoate + ATP = butanoyl phosphate + ADP</text>
        <dbReference type="Rhea" id="RHEA:13585"/>
        <dbReference type="ChEBI" id="CHEBI:17968"/>
        <dbReference type="ChEBI" id="CHEBI:30616"/>
        <dbReference type="ChEBI" id="CHEBI:58079"/>
        <dbReference type="ChEBI" id="CHEBI:456216"/>
        <dbReference type="EC" id="2.7.2.7"/>
    </reaction>
</comment>
<keyword evidence="4 9" id="KW-0808">Transferase</keyword>
<dbReference type="InterPro" id="IPR023865">
    <property type="entry name" value="Aliphatic_acid_kinase_CS"/>
</dbReference>
<dbReference type="SUPFAM" id="SSF53067">
    <property type="entry name" value="Actin-like ATPase domain"/>
    <property type="match status" value="2"/>
</dbReference>
<name>Q2LV35_SYNAS</name>
<proteinExistence type="inferred from homology"/>
<dbReference type="NCBIfam" id="NF002834">
    <property type="entry name" value="PRK03011.1-5"/>
    <property type="match status" value="1"/>
</dbReference>
<evidence type="ECO:0000256" key="2">
    <source>
        <dbReference type="ARBA" id="ARBA00008748"/>
    </source>
</evidence>
<dbReference type="PRINTS" id="PR00471">
    <property type="entry name" value="ACETATEKNASE"/>
</dbReference>
<dbReference type="Pfam" id="PF00871">
    <property type="entry name" value="Acetate_kinase"/>
    <property type="match status" value="1"/>
</dbReference>
<dbReference type="STRING" id="56780.SYN_03090"/>
<protein>
    <recommendedName>
        <fullName evidence="9">Probable butyrate kinase</fullName>
        <shortName evidence="9">BK</shortName>
        <ecNumber evidence="9">2.7.2.7</ecNumber>
    </recommendedName>
    <alternativeName>
        <fullName evidence="9">Branched-chain carboxylic acid kinase</fullName>
    </alternativeName>
</protein>
<dbReference type="KEGG" id="sat:SYN_03090"/>
<evidence type="ECO:0000256" key="8">
    <source>
        <dbReference type="ARBA" id="ARBA00048596"/>
    </source>
</evidence>
<evidence type="ECO:0000256" key="10">
    <source>
        <dbReference type="RuleBase" id="RU003835"/>
    </source>
</evidence>
<dbReference type="NCBIfam" id="TIGR02707">
    <property type="entry name" value="butyr_kinase"/>
    <property type="match status" value="1"/>
</dbReference>
<dbReference type="InterPro" id="IPR000890">
    <property type="entry name" value="Aliphatic_acid_kin_short-chain"/>
</dbReference>
<dbReference type="OrthoDB" id="9771859at2"/>
<evidence type="ECO:0000256" key="4">
    <source>
        <dbReference type="ARBA" id="ARBA00022679"/>
    </source>
</evidence>
<evidence type="ECO:0000256" key="6">
    <source>
        <dbReference type="ARBA" id="ARBA00022777"/>
    </source>
</evidence>
<dbReference type="EMBL" id="CP000252">
    <property type="protein sequence ID" value="ABC77943.1"/>
    <property type="molecule type" value="Genomic_DNA"/>
</dbReference>
<dbReference type="PIRSF" id="PIRSF036458">
    <property type="entry name" value="Butyrate_kin"/>
    <property type="match status" value="1"/>
</dbReference>
<dbReference type="InParanoid" id="Q2LV35"/>
<evidence type="ECO:0000256" key="9">
    <source>
        <dbReference type="HAMAP-Rule" id="MF_00542"/>
    </source>
</evidence>
<dbReference type="GO" id="GO:0005737">
    <property type="term" value="C:cytoplasm"/>
    <property type="evidence" value="ECO:0007669"/>
    <property type="project" value="UniProtKB-SubCell"/>
</dbReference>
<sequence>MNKACSLLVINVGSTSTKAAWFQGREPAALETIRYQSEDLAPYASLREQLPLREKGLLDFLKKNSLDPEAVDLFISRGGLGNPAPAGVYRIDEVMCEDLLEGRYGKHPSALGPAMALNLSKRYGKPAIVVDPPSTDEFHPLARISGLPEIERKSVFHALNQKAAARRLASDLDKRYEALNLIVAHLGGGITIGAHRNGKVIDCTHGLGEGPLTPERAGALPTMDLIDLVFSGNKDRKTISDALVGKGGLCAYLGTTDATEVLGKILAGDERAKLIFEAMAYQIAKEIGAMATVLEGRIDGIVLTGGLANVEMLTDWIRGRVQFIAPVFVYPGEDEMAALAEGGLRVLLKEEDVKKYQRESGS</sequence>
<dbReference type="HOGENOM" id="CLU_048716_0_0_7"/>
<evidence type="ECO:0000256" key="5">
    <source>
        <dbReference type="ARBA" id="ARBA00022741"/>
    </source>
</evidence>
<evidence type="ECO:0000313" key="11">
    <source>
        <dbReference type="EMBL" id="ABC77943.1"/>
    </source>
</evidence>
<dbReference type="GO" id="GO:0047761">
    <property type="term" value="F:butyrate kinase activity"/>
    <property type="evidence" value="ECO:0007669"/>
    <property type="project" value="UniProtKB-UniRule"/>
</dbReference>
<keyword evidence="12" id="KW-1185">Reference proteome</keyword>
<dbReference type="PANTHER" id="PTHR21060:SF3">
    <property type="entry name" value="BUTYRATE KINASE 2-RELATED"/>
    <property type="match status" value="1"/>
</dbReference>
<organism evidence="11 12">
    <name type="scientific">Syntrophus aciditrophicus (strain SB)</name>
    <dbReference type="NCBI Taxonomy" id="56780"/>
    <lineage>
        <taxon>Bacteria</taxon>
        <taxon>Pseudomonadati</taxon>
        <taxon>Thermodesulfobacteriota</taxon>
        <taxon>Syntrophia</taxon>
        <taxon>Syntrophales</taxon>
        <taxon>Syntrophaceae</taxon>
        <taxon>Syntrophus</taxon>
    </lineage>
</organism>
<evidence type="ECO:0000313" key="12">
    <source>
        <dbReference type="Proteomes" id="UP000001933"/>
    </source>
</evidence>